<dbReference type="SUPFAM" id="SSF55729">
    <property type="entry name" value="Acyl-CoA N-acyltransferases (Nat)"/>
    <property type="match status" value="1"/>
</dbReference>
<evidence type="ECO:0000313" key="3">
    <source>
        <dbReference type="Proteomes" id="UP000295674"/>
    </source>
</evidence>
<dbReference type="InterPro" id="IPR016181">
    <property type="entry name" value="Acyl_CoA_acyltransferase"/>
</dbReference>
<dbReference type="EMBL" id="SMKS01000051">
    <property type="protein sequence ID" value="TDD02251.1"/>
    <property type="molecule type" value="Genomic_DNA"/>
</dbReference>
<name>A0A4R4VBU3_9PSEU</name>
<dbReference type="Gene3D" id="3.40.630.30">
    <property type="match status" value="1"/>
</dbReference>
<dbReference type="RefSeq" id="WP_132677835.1">
    <property type="nucleotide sequence ID" value="NZ_SMKS01000051.1"/>
</dbReference>
<evidence type="ECO:0000259" key="1">
    <source>
        <dbReference type="PROSITE" id="PS51186"/>
    </source>
</evidence>
<dbReference type="InterPro" id="IPR000182">
    <property type="entry name" value="GNAT_dom"/>
</dbReference>
<gene>
    <name evidence="2" type="ORF">E1181_23265</name>
</gene>
<reference evidence="2 3" key="1">
    <citation type="submission" date="2019-03" db="EMBL/GenBank/DDBJ databases">
        <title>Draft genome sequences of novel Actinobacteria.</title>
        <authorList>
            <person name="Sahin N."/>
            <person name="Ay H."/>
            <person name="Saygin H."/>
        </authorList>
    </citation>
    <scope>NUCLEOTIDE SEQUENCE [LARGE SCALE GENOMIC DNA]</scope>
    <source>
        <strain evidence="2 3">16K309</strain>
    </source>
</reference>
<sequence length="245" mass="26195">MQELRTAAEVAEVTSDLMVRWAAQALEPGYPHERGAAWRSRNAVVVFAPRLNRADRVVHAGDEDDVVALLREVLPGLNGQKVRLLAAAPLASRVSERLGHEVLATFGWLHLDAAAPQGPTPEVEWLTGADVPAIDALLREANPGSYLFPDDPGAVRWAGIRDTDGTPISIAGDSWPAPGLRYVSGVATHPAHRGRGLSTQVCTFVTRELAALGAVTLMADADNEPALKVYRGLGFRYSPISASRG</sequence>
<dbReference type="GO" id="GO:0016747">
    <property type="term" value="F:acyltransferase activity, transferring groups other than amino-acyl groups"/>
    <property type="evidence" value="ECO:0007669"/>
    <property type="project" value="InterPro"/>
</dbReference>
<evidence type="ECO:0000313" key="2">
    <source>
        <dbReference type="EMBL" id="TDD02251.1"/>
    </source>
</evidence>
<dbReference type="Proteomes" id="UP000295674">
    <property type="component" value="Unassembled WGS sequence"/>
</dbReference>
<comment type="caution">
    <text evidence="2">The sequence shown here is derived from an EMBL/GenBank/DDBJ whole genome shotgun (WGS) entry which is preliminary data.</text>
</comment>
<protein>
    <submittedName>
        <fullName evidence="2">GNAT family N-acetyltransferase</fullName>
    </submittedName>
</protein>
<dbReference type="PROSITE" id="PS51186">
    <property type="entry name" value="GNAT"/>
    <property type="match status" value="1"/>
</dbReference>
<accession>A0A4R4VBU3</accession>
<dbReference type="CDD" id="cd04301">
    <property type="entry name" value="NAT_SF"/>
    <property type="match status" value="1"/>
</dbReference>
<feature type="domain" description="N-acetyltransferase" evidence="1">
    <location>
        <begin position="121"/>
        <end position="245"/>
    </location>
</feature>
<proteinExistence type="predicted"/>
<dbReference type="OrthoDB" id="3700890at2"/>
<organism evidence="2 3">
    <name type="scientific">Saccharopolyspora terrae</name>
    <dbReference type="NCBI Taxonomy" id="2530384"/>
    <lineage>
        <taxon>Bacteria</taxon>
        <taxon>Bacillati</taxon>
        <taxon>Actinomycetota</taxon>
        <taxon>Actinomycetes</taxon>
        <taxon>Pseudonocardiales</taxon>
        <taxon>Pseudonocardiaceae</taxon>
        <taxon>Saccharopolyspora</taxon>
    </lineage>
</organism>
<keyword evidence="3" id="KW-1185">Reference proteome</keyword>
<dbReference type="AlphaFoldDB" id="A0A4R4VBU3"/>
<dbReference type="Pfam" id="PF00583">
    <property type="entry name" value="Acetyltransf_1"/>
    <property type="match status" value="1"/>
</dbReference>
<keyword evidence="2" id="KW-0808">Transferase</keyword>